<reference evidence="2 3" key="1">
    <citation type="submission" date="2022-12" db="EMBL/GenBank/DDBJ databases">
        <title>Chitinophagaceae gen. sp. nov., a new member of the family Chitinophagaceae, isolated from soil in a chemical factory.</title>
        <authorList>
            <person name="Ke Z."/>
        </authorList>
    </citation>
    <scope>NUCLEOTIDE SEQUENCE [LARGE SCALE GENOMIC DNA]</scope>
    <source>
        <strain evidence="2 3">LY-5</strain>
    </source>
</reference>
<evidence type="ECO:0008006" key="4">
    <source>
        <dbReference type="Google" id="ProtNLM"/>
    </source>
</evidence>
<dbReference type="RefSeq" id="WP_407031317.1">
    <property type="nucleotide sequence ID" value="NZ_JAQGEF010000009.1"/>
</dbReference>
<evidence type="ECO:0000313" key="3">
    <source>
        <dbReference type="Proteomes" id="UP001210231"/>
    </source>
</evidence>
<proteinExistence type="predicted"/>
<name>A0ABT4UJH1_9BACT</name>
<protein>
    <recommendedName>
        <fullName evidence="4">DUF4231 domain-containing protein</fullName>
    </recommendedName>
</protein>
<sequence>MANNLTFMGAQITESEKRFLRYWEEQRTGGKWQFIGIYSFGLTILVFILSIAIGLFMSFSLKSYSQIIITALIAITSGIVLSFCLWSYQEQKFKKIIKRFL</sequence>
<evidence type="ECO:0000313" key="2">
    <source>
        <dbReference type="EMBL" id="MDA3614992.1"/>
    </source>
</evidence>
<dbReference type="EMBL" id="JAQGEF010000009">
    <property type="protein sequence ID" value="MDA3614992.1"/>
    <property type="molecule type" value="Genomic_DNA"/>
</dbReference>
<keyword evidence="1" id="KW-0812">Transmembrane</keyword>
<keyword evidence="1" id="KW-0472">Membrane</keyword>
<keyword evidence="1" id="KW-1133">Transmembrane helix</keyword>
<dbReference type="Proteomes" id="UP001210231">
    <property type="component" value="Unassembled WGS sequence"/>
</dbReference>
<feature type="transmembrane region" description="Helical" evidence="1">
    <location>
        <begin position="67"/>
        <end position="88"/>
    </location>
</feature>
<evidence type="ECO:0000256" key="1">
    <source>
        <dbReference type="SAM" id="Phobius"/>
    </source>
</evidence>
<accession>A0ABT4UJH1</accession>
<gene>
    <name evidence="2" type="ORF">O3P16_09255</name>
</gene>
<organism evidence="2 3">
    <name type="scientific">Polluticaenibacter yanchengensis</name>
    <dbReference type="NCBI Taxonomy" id="3014562"/>
    <lineage>
        <taxon>Bacteria</taxon>
        <taxon>Pseudomonadati</taxon>
        <taxon>Bacteroidota</taxon>
        <taxon>Chitinophagia</taxon>
        <taxon>Chitinophagales</taxon>
        <taxon>Chitinophagaceae</taxon>
        <taxon>Polluticaenibacter</taxon>
    </lineage>
</organism>
<keyword evidence="3" id="KW-1185">Reference proteome</keyword>
<feature type="transmembrane region" description="Helical" evidence="1">
    <location>
        <begin position="35"/>
        <end position="61"/>
    </location>
</feature>
<comment type="caution">
    <text evidence="2">The sequence shown here is derived from an EMBL/GenBank/DDBJ whole genome shotgun (WGS) entry which is preliminary data.</text>
</comment>